<dbReference type="PANTHER" id="PTHR42928">
    <property type="entry name" value="TRICARBOXYLATE-BINDING PROTEIN"/>
    <property type="match status" value="1"/>
</dbReference>
<feature type="signal peptide" evidence="2">
    <location>
        <begin position="1"/>
        <end position="21"/>
    </location>
</feature>
<reference evidence="3" key="1">
    <citation type="journal article" date="2014" name="Int. J. Syst. Evol. Microbiol.">
        <title>Complete genome sequence of Corynebacterium casei LMG S-19264T (=DSM 44701T), isolated from a smear-ripened cheese.</title>
        <authorList>
            <consortium name="US DOE Joint Genome Institute (JGI-PGF)"/>
            <person name="Walter F."/>
            <person name="Albersmeier A."/>
            <person name="Kalinowski J."/>
            <person name="Ruckert C."/>
        </authorList>
    </citation>
    <scope>NUCLEOTIDE SEQUENCE</scope>
    <source>
        <strain evidence="3">CCM 7684</strain>
    </source>
</reference>
<dbReference type="Pfam" id="PF03401">
    <property type="entry name" value="TctC"/>
    <property type="match status" value="1"/>
</dbReference>
<evidence type="ECO:0000256" key="2">
    <source>
        <dbReference type="SAM" id="SignalP"/>
    </source>
</evidence>
<reference evidence="3" key="2">
    <citation type="submission" date="2020-09" db="EMBL/GenBank/DDBJ databases">
        <authorList>
            <person name="Sun Q."/>
            <person name="Sedlacek I."/>
        </authorList>
    </citation>
    <scope>NUCLEOTIDE SEQUENCE</scope>
    <source>
        <strain evidence="3">CCM 7684</strain>
    </source>
</reference>
<dbReference type="RefSeq" id="WP_188409961.1">
    <property type="nucleotide sequence ID" value="NZ_BMCP01000002.1"/>
</dbReference>
<protein>
    <recommendedName>
        <fullName evidence="5">Tripartite tricarboxylate transporter substrate binding protein</fullName>
    </recommendedName>
</protein>
<evidence type="ECO:0000313" key="3">
    <source>
        <dbReference type="EMBL" id="GGE46105.1"/>
    </source>
</evidence>
<dbReference type="PIRSF" id="PIRSF017082">
    <property type="entry name" value="YflP"/>
    <property type="match status" value="1"/>
</dbReference>
<dbReference type="EMBL" id="BMCP01000002">
    <property type="protein sequence ID" value="GGE46105.1"/>
    <property type="molecule type" value="Genomic_DNA"/>
</dbReference>
<dbReference type="InterPro" id="IPR042100">
    <property type="entry name" value="Bug_dom1"/>
</dbReference>
<dbReference type="PANTHER" id="PTHR42928:SF5">
    <property type="entry name" value="BLR1237 PROTEIN"/>
    <property type="match status" value="1"/>
</dbReference>
<comment type="similarity">
    <text evidence="1">Belongs to the UPF0065 (bug) family.</text>
</comment>
<dbReference type="AlphaFoldDB" id="A0A8J3DW50"/>
<comment type="caution">
    <text evidence="3">The sequence shown here is derived from an EMBL/GenBank/DDBJ whole genome shotgun (WGS) entry which is preliminary data.</text>
</comment>
<keyword evidence="4" id="KW-1185">Reference proteome</keyword>
<accession>A0A8J3DW50</accession>
<dbReference type="Gene3D" id="3.40.190.10">
    <property type="entry name" value="Periplasmic binding protein-like II"/>
    <property type="match status" value="1"/>
</dbReference>
<dbReference type="Gene3D" id="3.40.190.150">
    <property type="entry name" value="Bordetella uptake gene, domain 1"/>
    <property type="match status" value="1"/>
</dbReference>
<evidence type="ECO:0008006" key="5">
    <source>
        <dbReference type="Google" id="ProtNLM"/>
    </source>
</evidence>
<gene>
    <name evidence="3" type="ORF">GCM10007276_24110</name>
</gene>
<name>A0A8J3DW50_9RHOB</name>
<evidence type="ECO:0000256" key="1">
    <source>
        <dbReference type="ARBA" id="ARBA00006987"/>
    </source>
</evidence>
<feature type="chain" id="PRO_5035279885" description="Tripartite tricarboxylate transporter substrate binding protein" evidence="2">
    <location>
        <begin position="22"/>
        <end position="317"/>
    </location>
</feature>
<sequence length="317" mass="33463">MRIISYAAAAILALTATAASAQFPEKVVTVVVGYTPGGSNDKVGRHIADGLKDTWGQPVIVENRPGAGGAIGAAHVSQAAPDGHTLMVGPVTITMIESVQANLPYDLDADFTPVAMLGQVPMVLAVGPSVPAKSVKEFLEIARSKTLHSGTTGVGAIDHFASVLLMESAGIKLETVNYKGGTDAMIDLIGGHVDMYFGSLTQLMQQIRAGKLTAIAVTGDKRSDALPDTPTFAEAGLQGMDVQQWWAIFAPKKTPDAVIEKINADINAILESDGTKAFFAQDGAYPDPMEVQELKDFVKSESEKWQKIAKQANMAVQ</sequence>
<organism evidence="3 4">
    <name type="scientific">Agaricicola taiwanensis</name>
    <dbReference type="NCBI Taxonomy" id="591372"/>
    <lineage>
        <taxon>Bacteria</taxon>
        <taxon>Pseudomonadati</taxon>
        <taxon>Pseudomonadota</taxon>
        <taxon>Alphaproteobacteria</taxon>
        <taxon>Rhodobacterales</taxon>
        <taxon>Paracoccaceae</taxon>
        <taxon>Agaricicola</taxon>
    </lineage>
</organism>
<dbReference type="InterPro" id="IPR005064">
    <property type="entry name" value="BUG"/>
</dbReference>
<evidence type="ECO:0000313" key="4">
    <source>
        <dbReference type="Proteomes" id="UP000602745"/>
    </source>
</evidence>
<keyword evidence="2" id="KW-0732">Signal</keyword>
<proteinExistence type="inferred from homology"/>
<dbReference type="SUPFAM" id="SSF53850">
    <property type="entry name" value="Periplasmic binding protein-like II"/>
    <property type="match status" value="1"/>
</dbReference>
<dbReference type="Proteomes" id="UP000602745">
    <property type="component" value="Unassembled WGS sequence"/>
</dbReference>